<protein>
    <submittedName>
        <fullName evidence="3">Uncharacterized protein</fullName>
    </submittedName>
</protein>
<dbReference type="KEGG" id="ppec:H9W90_06895"/>
<keyword evidence="2" id="KW-0732">Signal</keyword>
<feature type="signal peptide" evidence="2">
    <location>
        <begin position="1"/>
        <end position="20"/>
    </location>
</feature>
<evidence type="ECO:0000256" key="2">
    <source>
        <dbReference type="SAM" id="SignalP"/>
    </source>
</evidence>
<dbReference type="AlphaFoldDB" id="A0A7G9LDY0"/>
<keyword evidence="4" id="KW-1185">Reference proteome</keyword>
<feature type="region of interest" description="Disordered" evidence="1">
    <location>
        <begin position="201"/>
        <end position="308"/>
    </location>
</feature>
<proteinExistence type="predicted"/>
<feature type="compositionally biased region" description="Basic and acidic residues" evidence="1">
    <location>
        <begin position="282"/>
        <end position="301"/>
    </location>
</feature>
<feature type="compositionally biased region" description="Low complexity" evidence="1">
    <location>
        <begin position="248"/>
        <end position="258"/>
    </location>
</feature>
<evidence type="ECO:0000313" key="4">
    <source>
        <dbReference type="Proteomes" id="UP000515808"/>
    </source>
</evidence>
<reference evidence="3 4" key="1">
    <citation type="submission" date="2020-08" db="EMBL/GenBank/DDBJ databases">
        <title>Polaribacter sp. L12M9 isolated from gut of the Korean scallop.</title>
        <authorList>
            <person name="Jeong Y.S."/>
        </authorList>
    </citation>
    <scope>NUCLEOTIDE SEQUENCE [LARGE SCALE GENOMIC DNA]</scope>
    <source>
        <strain evidence="3 4">L12M9</strain>
    </source>
</reference>
<dbReference type="Proteomes" id="UP000515808">
    <property type="component" value="Chromosome"/>
</dbReference>
<gene>
    <name evidence="3" type="ORF">H9W90_06895</name>
</gene>
<feature type="compositionally biased region" description="Basic residues" evidence="1">
    <location>
        <begin position="201"/>
        <end position="212"/>
    </location>
</feature>
<feature type="chain" id="PRO_5028797955" evidence="2">
    <location>
        <begin position="21"/>
        <end position="308"/>
    </location>
</feature>
<dbReference type="RefSeq" id="WP_187483703.1">
    <property type="nucleotide sequence ID" value="NZ_CP060695.1"/>
</dbReference>
<feature type="compositionally biased region" description="Basic and acidic residues" evidence="1">
    <location>
        <begin position="264"/>
        <end position="275"/>
    </location>
</feature>
<name>A0A7G9LDY0_9FLAO</name>
<evidence type="ECO:0000256" key="1">
    <source>
        <dbReference type="SAM" id="MobiDB-lite"/>
    </source>
</evidence>
<feature type="compositionally biased region" description="Polar residues" evidence="1">
    <location>
        <begin position="217"/>
        <end position="241"/>
    </location>
</feature>
<accession>A0A7G9LDY0</accession>
<organism evidence="3 4">
    <name type="scientific">Polaribacter pectinis</name>
    <dbReference type="NCBI Taxonomy" id="2738844"/>
    <lineage>
        <taxon>Bacteria</taxon>
        <taxon>Pseudomonadati</taxon>
        <taxon>Bacteroidota</taxon>
        <taxon>Flavobacteriia</taxon>
        <taxon>Flavobacteriales</taxon>
        <taxon>Flavobacteriaceae</taxon>
    </lineage>
</organism>
<sequence>MKKGVLILLGMFMMVSTVEAKNGNELPNRFWVDYSYNNAVNFVERGVEFYIFTNGEFDFNTHYNDTYYDYNGRRTRNSGIRINRDYRGRITSIGSVFINYDYRGNVSRIGNVFMRYYRGRLTKVGNLQVRYDRGGYPNFYGEVRDNFYYDNGIRINLSIGDVCDYNDAYFSHRDFSRNYSKIREDNNYYYYKAKTNAKIGKRSKILKRRKPKATPIKRNSSTINRGVSTSRNNSYRKSTNVDTKRKVTTSTRNNSSTRKPMSSDSKRKVTSDKRSSNNLSYRKTDKNKITVPKVEKQKENVVRNSRRN</sequence>
<evidence type="ECO:0000313" key="3">
    <source>
        <dbReference type="EMBL" id="QNM86829.1"/>
    </source>
</evidence>
<dbReference type="EMBL" id="CP060695">
    <property type="protein sequence ID" value="QNM86829.1"/>
    <property type="molecule type" value="Genomic_DNA"/>
</dbReference>